<dbReference type="PANTHER" id="PTHR43668:SF2">
    <property type="entry name" value="ALLANTOINASE"/>
    <property type="match status" value="1"/>
</dbReference>
<comment type="caution">
    <text evidence="5">The sequence shown here is derived from an EMBL/GenBank/DDBJ whole genome shotgun (WGS) entry which is preliminary data.</text>
</comment>
<evidence type="ECO:0000256" key="3">
    <source>
        <dbReference type="ARBA" id="ARBA00022801"/>
    </source>
</evidence>
<dbReference type="NCBIfam" id="TIGR00857">
    <property type="entry name" value="pyrC_multi"/>
    <property type="match status" value="1"/>
</dbReference>
<protein>
    <recommendedName>
        <fullName evidence="4">Amidohydrolase-related domain-containing protein</fullName>
    </recommendedName>
</protein>
<dbReference type="GO" id="GO:0004038">
    <property type="term" value="F:allantoinase activity"/>
    <property type="evidence" value="ECO:0007669"/>
    <property type="project" value="TreeGrafter"/>
</dbReference>
<keyword evidence="3" id="KW-0378">Hydrolase</keyword>
<dbReference type="GO" id="GO:0006145">
    <property type="term" value="P:purine nucleobase catabolic process"/>
    <property type="evidence" value="ECO:0007669"/>
    <property type="project" value="TreeGrafter"/>
</dbReference>
<dbReference type="InterPro" id="IPR032466">
    <property type="entry name" value="Metal_Hydrolase"/>
</dbReference>
<dbReference type="SUPFAM" id="SSF51556">
    <property type="entry name" value="Metallo-dependent hydrolases"/>
    <property type="match status" value="1"/>
</dbReference>
<evidence type="ECO:0000259" key="4">
    <source>
        <dbReference type="Pfam" id="PF01979"/>
    </source>
</evidence>
<dbReference type="EMBL" id="LAZR01005085">
    <property type="protein sequence ID" value="KKN02978.1"/>
    <property type="molecule type" value="Genomic_DNA"/>
</dbReference>
<dbReference type="Gene3D" id="3.20.20.140">
    <property type="entry name" value="Metal-dependent hydrolases"/>
    <property type="match status" value="1"/>
</dbReference>
<reference evidence="5" key="1">
    <citation type="journal article" date="2015" name="Nature">
        <title>Complex archaea that bridge the gap between prokaryotes and eukaryotes.</title>
        <authorList>
            <person name="Spang A."/>
            <person name="Saw J.H."/>
            <person name="Jorgensen S.L."/>
            <person name="Zaremba-Niedzwiedzka K."/>
            <person name="Martijn J."/>
            <person name="Lind A.E."/>
            <person name="van Eijk R."/>
            <person name="Schleper C."/>
            <person name="Guy L."/>
            <person name="Ettema T.J."/>
        </authorList>
    </citation>
    <scope>NUCLEOTIDE SEQUENCE</scope>
</reference>
<accession>A0A0F9QCG8</accession>
<dbReference type="SUPFAM" id="SSF51338">
    <property type="entry name" value="Composite domain of metallo-dependent hydrolases"/>
    <property type="match status" value="1"/>
</dbReference>
<dbReference type="InterPro" id="IPR006680">
    <property type="entry name" value="Amidohydro-rel"/>
</dbReference>
<proteinExistence type="predicted"/>
<sequence length="461" mass="52867">MILKQGKIFIDGFLREGTILINRGSIAEISFNPKEEDYNILYAQNKDEMEIDCRNKIILPGIIDIHSHLRDMEQRYKETFATGTISAAYSGITTVFNMPNTIPPAITEKQVKFWMEKAQNNIHVDVGFIAGVPEGIDEDEIKKIIKLGIIGFKIYPINPLSGIDWTNPENIQKILNISSKYQIPIFIHPAFPLSDIEKNEIINDFKTQKVPVLDLFNRLNPVKMEDDYISFVIDNYKKHISINKLNPKKLPIIHFCHVSCIEGYLKIKQVKPNIRISFEVTPHHLFLSNESVLINENFGKVLPPLRNPKHSQFLFNELRGGNIALIGTDHAPHTLEEKSKDYLGAPSGFPGFETYPLVLLNSFTKYNLSLENFVKASSENPASIFYLKNKGFIKKGYDADLMIVEKIPEYRIISQNFKTKAKYSPFENYKTSIQIWKVFLRGIEINSDKTIPYGQIINRNL</sequence>
<gene>
    <name evidence="5" type="ORF">LCGC14_1112250</name>
</gene>
<dbReference type="InterPro" id="IPR002195">
    <property type="entry name" value="Dihydroorotase_CS"/>
</dbReference>
<feature type="domain" description="Amidohydrolase-related" evidence="4">
    <location>
        <begin position="57"/>
        <end position="442"/>
    </location>
</feature>
<evidence type="ECO:0000313" key="5">
    <source>
        <dbReference type="EMBL" id="KKN02978.1"/>
    </source>
</evidence>
<organism evidence="5">
    <name type="scientific">marine sediment metagenome</name>
    <dbReference type="NCBI Taxonomy" id="412755"/>
    <lineage>
        <taxon>unclassified sequences</taxon>
        <taxon>metagenomes</taxon>
        <taxon>ecological metagenomes</taxon>
    </lineage>
</organism>
<name>A0A0F9QCG8_9ZZZZ</name>
<comment type="cofactor">
    <cofactor evidence="1">
        <name>Zn(2+)</name>
        <dbReference type="ChEBI" id="CHEBI:29105"/>
    </cofactor>
</comment>
<evidence type="ECO:0000256" key="2">
    <source>
        <dbReference type="ARBA" id="ARBA00022723"/>
    </source>
</evidence>
<dbReference type="InterPro" id="IPR050138">
    <property type="entry name" value="DHOase/Allantoinase_Hydrolase"/>
</dbReference>
<evidence type="ECO:0000256" key="1">
    <source>
        <dbReference type="ARBA" id="ARBA00001947"/>
    </source>
</evidence>
<dbReference type="InterPro" id="IPR011059">
    <property type="entry name" value="Metal-dep_hydrolase_composite"/>
</dbReference>
<dbReference type="Gene3D" id="2.30.40.10">
    <property type="entry name" value="Urease, subunit C, domain 1"/>
    <property type="match status" value="1"/>
</dbReference>
<keyword evidence="2" id="KW-0479">Metal-binding</keyword>
<dbReference type="AlphaFoldDB" id="A0A0F9QCG8"/>
<dbReference type="GO" id="GO:0046872">
    <property type="term" value="F:metal ion binding"/>
    <property type="evidence" value="ECO:0007669"/>
    <property type="project" value="UniProtKB-KW"/>
</dbReference>
<dbReference type="PROSITE" id="PS00483">
    <property type="entry name" value="DIHYDROOROTASE_2"/>
    <property type="match status" value="1"/>
</dbReference>
<dbReference type="Pfam" id="PF01979">
    <property type="entry name" value="Amidohydro_1"/>
    <property type="match status" value="1"/>
</dbReference>
<dbReference type="PANTHER" id="PTHR43668">
    <property type="entry name" value="ALLANTOINASE"/>
    <property type="match status" value="1"/>
</dbReference>
<dbReference type="GO" id="GO:0005737">
    <property type="term" value="C:cytoplasm"/>
    <property type="evidence" value="ECO:0007669"/>
    <property type="project" value="TreeGrafter"/>
</dbReference>